<organism evidence="2 3">
    <name type="scientific">Zizania palustris</name>
    <name type="common">Northern wild rice</name>
    <dbReference type="NCBI Taxonomy" id="103762"/>
    <lineage>
        <taxon>Eukaryota</taxon>
        <taxon>Viridiplantae</taxon>
        <taxon>Streptophyta</taxon>
        <taxon>Embryophyta</taxon>
        <taxon>Tracheophyta</taxon>
        <taxon>Spermatophyta</taxon>
        <taxon>Magnoliopsida</taxon>
        <taxon>Liliopsida</taxon>
        <taxon>Poales</taxon>
        <taxon>Poaceae</taxon>
        <taxon>BOP clade</taxon>
        <taxon>Oryzoideae</taxon>
        <taxon>Oryzeae</taxon>
        <taxon>Zizaniinae</taxon>
        <taxon>Zizania</taxon>
    </lineage>
</organism>
<comment type="caution">
    <text evidence="2">The sequence shown here is derived from an EMBL/GenBank/DDBJ whole genome shotgun (WGS) entry which is preliminary data.</text>
</comment>
<evidence type="ECO:0000256" key="1">
    <source>
        <dbReference type="SAM" id="MobiDB-lite"/>
    </source>
</evidence>
<gene>
    <name evidence="2" type="ORF">GUJ93_ZPchr0010g9823</name>
</gene>
<dbReference type="AlphaFoldDB" id="A0A8J6BRA6"/>
<sequence>MGHNAWGTRKIITENFPKLVGVLWCLRRFLATITRSIPAINLCLLRVSERVLHLVGHHPTRLSLPPPAGRRLAKDPPHRCPQAPSALPAP</sequence>
<proteinExistence type="predicted"/>
<feature type="region of interest" description="Disordered" evidence="1">
    <location>
        <begin position="58"/>
        <end position="90"/>
    </location>
</feature>
<name>A0A8J6BRA6_ZIZPA</name>
<accession>A0A8J6BRA6</accession>
<dbReference type="Proteomes" id="UP000729402">
    <property type="component" value="Unassembled WGS sequence"/>
</dbReference>
<protein>
    <submittedName>
        <fullName evidence="2">Uncharacterized protein</fullName>
    </submittedName>
</protein>
<keyword evidence="3" id="KW-1185">Reference proteome</keyword>
<reference evidence="2" key="2">
    <citation type="submission" date="2021-02" db="EMBL/GenBank/DDBJ databases">
        <authorList>
            <person name="Kimball J.A."/>
            <person name="Haas M.W."/>
            <person name="Macchietto M."/>
            <person name="Kono T."/>
            <person name="Duquette J."/>
            <person name="Shao M."/>
        </authorList>
    </citation>
    <scope>NUCLEOTIDE SEQUENCE</scope>
    <source>
        <tissue evidence="2">Fresh leaf tissue</tissue>
    </source>
</reference>
<dbReference type="EMBL" id="JAAALK010000082">
    <property type="protein sequence ID" value="KAG8088198.1"/>
    <property type="molecule type" value="Genomic_DNA"/>
</dbReference>
<reference evidence="2" key="1">
    <citation type="journal article" date="2021" name="bioRxiv">
        <title>Whole Genome Assembly and Annotation of Northern Wild Rice, Zizania palustris L., Supports a Whole Genome Duplication in the Zizania Genus.</title>
        <authorList>
            <person name="Haas M."/>
            <person name="Kono T."/>
            <person name="Macchietto M."/>
            <person name="Millas R."/>
            <person name="McGilp L."/>
            <person name="Shao M."/>
            <person name="Duquette J."/>
            <person name="Hirsch C.N."/>
            <person name="Kimball J."/>
        </authorList>
    </citation>
    <scope>NUCLEOTIDE SEQUENCE</scope>
    <source>
        <tissue evidence="2">Fresh leaf tissue</tissue>
    </source>
</reference>
<evidence type="ECO:0000313" key="2">
    <source>
        <dbReference type="EMBL" id="KAG8088198.1"/>
    </source>
</evidence>
<evidence type="ECO:0000313" key="3">
    <source>
        <dbReference type="Proteomes" id="UP000729402"/>
    </source>
</evidence>